<accession>A0A7W8UH56</accession>
<dbReference type="Gene3D" id="2.40.37.10">
    <property type="entry name" value="Lyase, Ornithine Decarboxylase, Chain A, domain 1"/>
    <property type="match status" value="1"/>
</dbReference>
<keyword evidence="2" id="KW-0663">Pyridoxal phosphate</keyword>
<evidence type="ECO:0000256" key="2">
    <source>
        <dbReference type="ARBA" id="ARBA00022898"/>
    </source>
</evidence>
<dbReference type="GO" id="GO:0008784">
    <property type="term" value="F:alanine racemase activity"/>
    <property type="evidence" value="ECO:0007669"/>
    <property type="project" value="UniProtKB-EC"/>
</dbReference>
<protein>
    <submittedName>
        <fullName evidence="5">Alanine racemase</fullName>
        <ecNumber evidence="5">5.1.1.1</ecNumber>
    </submittedName>
</protein>
<dbReference type="SUPFAM" id="SSF50621">
    <property type="entry name" value="Alanine racemase C-terminal domain-like"/>
    <property type="match status" value="1"/>
</dbReference>
<keyword evidence="3 5" id="KW-0413">Isomerase</keyword>
<evidence type="ECO:0000259" key="4">
    <source>
        <dbReference type="SMART" id="SM01005"/>
    </source>
</evidence>
<comment type="caution">
    <text evidence="5">The sequence shown here is derived from an EMBL/GenBank/DDBJ whole genome shotgun (WGS) entry which is preliminary data.</text>
</comment>
<proteinExistence type="predicted"/>
<dbReference type="EMBL" id="JACHBK010000017">
    <property type="protein sequence ID" value="MBB5539158.1"/>
    <property type="molecule type" value="Genomic_DNA"/>
</dbReference>
<comment type="cofactor">
    <cofactor evidence="1">
        <name>pyridoxal 5'-phosphate</name>
        <dbReference type="ChEBI" id="CHEBI:597326"/>
    </cofactor>
</comment>
<dbReference type="InterPro" id="IPR011079">
    <property type="entry name" value="Ala_racemase_C"/>
</dbReference>
<evidence type="ECO:0000313" key="5">
    <source>
        <dbReference type="EMBL" id="MBB5539158.1"/>
    </source>
</evidence>
<evidence type="ECO:0000256" key="3">
    <source>
        <dbReference type="ARBA" id="ARBA00023235"/>
    </source>
</evidence>
<name>A0A7W8UH56_9HYPH</name>
<gene>
    <name evidence="5" type="ORF">GGD55_005902</name>
</gene>
<dbReference type="SMART" id="SM01005">
    <property type="entry name" value="Ala_racemase_C"/>
    <property type="match status" value="1"/>
</dbReference>
<keyword evidence="6" id="KW-1185">Reference proteome</keyword>
<evidence type="ECO:0000256" key="1">
    <source>
        <dbReference type="ARBA" id="ARBA00001933"/>
    </source>
</evidence>
<dbReference type="Proteomes" id="UP000585507">
    <property type="component" value="Unassembled WGS sequence"/>
</dbReference>
<dbReference type="InterPro" id="IPR009006">
    <property type="entry name" value="Ala_racemase/Decarboxylase_C"/>
</dbReference>
<feature type="domain" description="Alanine racemase C-terminal" evidence="4">
    <location>
        <begin position="2"/>
        <end position="60"/>
    </location>
</feature>
<organism evidence="5 6">
    <name type="scientific">Rhizobium giardinii</name>
    <dbReference type="NCBI Taxonomy" id="56731"/>
    <lineage>
        <taxon>Bacteria</taxon>
        <taxon>Pseudomonadati</taxon>
        <taxon>Pseudomonadota</taxon>
        <taxon>Alphaproteobacteria</taxon>
        <taxon>Hyphomicrobiales</taxon>
        <taxon>Rhizobiaceae</taxon>
        <taxon>Rhizobium/Agrobacterium group</taxon>
        <taxon>Rhizobium</taxon>
    </lineage>
</organism>
<sequence length="60" mass="6716">MPAKFISSRAVFVSAGRLTLGSRVEMLGPHQTLEDVARDANTISYEILTGLGNRYQRTYR</sequence>
<dbReference type="EC" id="5.1.1.1" evidence="5"/>
<dbReference type="Pfam" id="PF00842">
    <property type="entry name" value="Ala_racemase_C"/>
    <property type="match status" value="1"/>
</dbReference>
<reference evidence="5 6" key="1">
    <citation type="submission" date="2020-08" db="EMBL/GenBank/DDBJ databases">
        <title>Genomic Encyclopedia of Type Strains, Phase IV (KMG-V): Genome sequencing to study the core and pangenomes of soil and plant-associated prokaryotes.</title>
        <authorList>
            <person name="Whitman W."/>
        </authorList>
    </citation>
    <scope>NUCLEOTIDE SEQUENCE [LARGE SCALE GENOMIC DNA]</scope>
    <source>
        <strain evidence="5 6">SEMIA 4084</strain>
    </source>
</reference>
<dbReference type="AlphaFoldDB" id="A0A7W8UH56"/>
<evidence type="ECO:0000313" key="6">
    <source>
        <dbReference type="Proteomes" id="UP000585507"/>
    </source>
</evidence>